<dbReference type="InterPro" id="IPR000276">
    <property type="entry name" value="GPCR_Rhodpsn"/>
</dbReference>
<dbReference type="PROSITE" id="PS00237">
    <property type="entry name" value="G_PROTEIN_RECEP_F1_1"/>
    <property type="match status" value="1"/>
</dbReference>
<keyword evidence="2 14" id="KW-1003">Cell membrane</keyword>
<keyword evidence="7 13" id="KW-0297">G-protein coupled receptor</keyword>
<dbReference type="PANTHER" id="PTHR26451">
    <property type="entry name" value="G_PROTEIN_RECEP_F1_2 DOMAIN-CONTAINING PROTEIN"/>
    <property type="match status" value="1"/>
</dbReference>
<dbReference type="GO" id="GO:0005886">
    <property type="term" value="C:plasma membrane"/>
    <property type="evidence" value="ECO:0007669"/>
    <property type="project" value="UniProtKB-SubCell"/>
</dbReference>
<dbReference type="GeneTree" id="ENSGT01030000234640"/>
<organism evidence="16 17">
    <name type="scientific">Oryzias latipes</name>
    <name type="common">Japanese rice fish</name>
    <name type="synonym">Japanese killifish</name>
    <dbReference type="NCBI Taxonomy" id="8090"/>
    <lineage>
        <taxon>Eukaryota</taxon>
        <taxon>Metazoa</taxon>
        <taxon>Chordata</taxon>
        <taxon>Craniata</taxon>
        <taxon>Vertebrata</taxon>
        <taxon>Euteleostomi</taxon>
        <taxon>Actinopterygii</taxon>
        <taxon>Neopterygii</taxon>
        <taxon>Teleostei</taxon>
        <taxon>Neoteleostei</taxon>
        <taxon>Acanthomorphata</taxon>
        <taxon>Ovalentaria</taxon>
        <taxon>Atherinomorphae</taxon>
        <taxon>Beloniformes</taxon>
        <taxon>Adrianichthyidae</taxon>
        <taxon>Oryziinae</taxon>
        <taxon>Oryzias</taxon>
    </lineage>
</organism>
<evidence type="ECO:0000313" key="16">
    <source>
        <dbReference type="Ensembl" id="ENSORLP00000035003.1"/>
    </source>
</evidence>
<reference evidence="16 17" key="1">
    <citation type="journal article" date="2007" name="Nature">
        <title>The medaka draft genome and insights into vertebrate genome evolution.</title>
        <authorList>
            <person name="Kasahara M."/>
            <person name="Naruse K."/>
            <person name="Sasaki S."/>
            <person name="Nakatani Y."/>
            <person name="Qu W."/>
            <person name="Ahsan B."/>
            <person name="Yamada T."/>
            <person name="Nagayasu Y."/>
            <person name="Doi K."/>
            <person name="Kasai Y."/>
            <person name="Jindo T."/>
            <person name="Kobayashi D."/>
            <person name="Shimada A."/>
            <person name="Toyoda A."/>
            <person name="Kuroki Y."/>
            <person name="Fujiyama A."/>
            <person name="Sasaki T."/>
            <person name="Shimizu A."/>
            <person name="Asakawa S."/>
            <person name="Shimizu N."/>
            <person name="Hashimoto S."/>
            <person name="Yang J."/>
            <person name="Lee Y."/>
            <person name="Matsushima K."/>
            <person name="Sugano S."/>
            <person name="Sakaizumi M."/>
            <person name="Narita T."/>
            <person name="Ohishi K."/>
            <person name="Haga S."/>
            <person name="Ohta F."/>
            <person name="Nomoto H."/>
            <person name="Nogata K."/>
            <person name="Morishita T."/>
            <person name="Endo T."/>
            <person name="Shin-I T."/>
            <person name="Takeda H."/>
            <person name="Morishita S."/>
            <person name="Kohara Y."/>
        </authorList>
    </citation>
    <scope>NUCLEOTIDE SEQUENCE [LARGE SCALE GENOMIC DNA]</scope>
    <source>
        <strain evidence="16 17">Hd-rR</strain>
    </source>
</reference>
<keyword evidence="11" id="KW-0325">Glycoprotein</keyword>
<dbReference type="GO" id="GO:0004984">
    <property type="term" value="F:olfactory receptor activity"/>
    <property type="evidence" value="ECO:0000318"/>
    <property type="project" value="GO_Central"/>
</dbReference>
<reference evidence="16" key="3">
    <citation type="submission" date="2025-09" db="UniProtKB">
        <authorList>
            <consortium name="Ensembl"/>
        </authorList>
    </citation>
    <scope>IDENTIFICATION</scope>
    <source>
        <strain evidence="16">Hd-rR</strain>
    </source>
</reference>
<dbReference type="FunFam" id="1.20.1070.10:FF:000024">
    <property type="entry name" value="Olfactory receptor"/>
    <property type="match status" value="1"/>
</dbReference>
<dbReference type="InterPro" id="IPR017452">
    <property type="entry name" value="GPCR_Rhodpsn_7TM"/>
</dbReference>
<keyword evidence="4 13" id="KW-0812">Transmembrane</keyword>
<reference evidence="16" key="2">
    <citation type="submission" date="2025-08" db="UniProtKB">
        <authorList>
            <consortium name="Ensembl"/>
        </authorList>
    </citation>
    <scope>IDENTIFICATION</scope>
    <source>
        <strain evidence="16">Hd-rR</strain>
    </source>
</reference>
<protein>
    <recommendedName>
        <fullName evidence="14">Olfactory receptor</fullName>
    </recommendedName>
</protein>
<feature type="transmembrane region" description="Helical" evidence="14">
    <location>
        <begin position="46"/>
        <end position="73"/>
    </location>
</feature>
<keyword evidence="6 14" id="KW-1133">Transmembrane helix</keyword>
<proteinExistence type="inferred from homology"/>
<dbReference type="Ensembl" id="ENSORLT00000027348.1">
    <property type="protein sequence ID" value="ENSORLP00000035003.1"/>
    <property type="gene ID" value="ENSORLG00000026841.1"/>
</dbReference>
<dbReference type="GO" id="GO:0050911">
    <property type="term" value="P:detection of chemical stimulus involved in sensory perception of smell"/>
    <property type="evidence" value="ECO:0000318"/>
    <property type="project" value="GO_Central"/>
</dbReference>
<accession>A0A3B3HUH0</accession>
<evidence type="ECO:0000256" key="2">
    <source>
        <dbReference type="ARBA" id="ARBA00022475"/>
    </source>
</evidence>
<dbReference type="GO" id="GO:0016020">
    <property type="term" value="C:membrane"/>
    <property type="evidence" value="ECO:0000318"/>
    <property type="project" value="GO_Central"/>
</dbReference>
<keyword evidence="17" id="KW-1185">Reference proteome</keyword>
<feature type="transmembrane region" description="Helical" evidence="14">
    <location>
        <begin position="215"/>
        <end position="240"/>
    </location>
</feature>
<evidence type="ECO:0000256" key="12">
    <source>
        <dbReference type="ARBA" id="ARBA00023224"/>
    </source>
</evidence>
<dbReference type="PANTHER" id="PTHR26451:SF847">
    <property type="entry name" value="ODORANT RECEPTOR-RELATED"/>
    <property type="match status" value="1"/>
</dbReference>
<dbReference type="Proteomes" id="UP000001038">
    <property type="component" value="Chromosome 21"/>
</dbReference>
<dbReference type="InParanoid" id="A0A3B3HUH0"/>
<feature type="transmembrane region" description="Helical" evidence="14">
    <location>
        <begin position="120"/>
        <end position="140"/>
    </location>
</feature>
<dbReference type="AlphaFoldDB" id="A0A3B3HUH0"/>
<feature type="transmembrane region" description="Helical" evidence="14">
    <location>
        <begin position="261"/>
        <end position="282"/>
    </location>
</feature>
<dbReference type="InterPro" id="IPR000725">
    <property type="entry name" value="Olfact_rcpt"/>
</dbReference>
<evidence type="ECO:0000256" key="13">
    <source>
        <dbReference type="RuleBase" id="RU000688"/>
    </source>
</evidence>
<name>A0A3B3HUH0_ORYLA</name>
<evidence type="ECO:0000256" key="7">
    <source>
        <dbReference type="ARBA" id="ARBA00023040"/>
    </source>
</evidence>
<gene>
    <name evidence="16" type="primary">LOC111946761</name>
</gene>
<comment type="similarity">
    <text evidence="13">Belongs to the G-protein coupled receptor 1 family.</text>
</comment>
<keyword evidence="3 14" id="KW-0716">Sensory transduction</keyword>
<dbReference type="InterPro" id="IPR052921">
    <property type="entry name" value="GPCR1_Superfamily_Member"/>
</dbReference>
<evidence type="ECO:0000256" key="6">
    <source>
        <dbReference type="ARBA" id="ARBA00022989"/>
    </source>
</evidence>
<comment type="subcellular location">
    <subcellularLocation>
        <location evidence="1 14">Cell membrane</location>
        <topology evidence="1 14">Multi-pass membrane protein</topology>
    </subcellularLocation>
</comment>
<dbReference type="PROSITE" id="PS50262">
    <property type="entry name" value="G_PROTEIN_RECEP_F1_2"/>
    <property type="match status" value="1"/>
</dbReference>
<dbReference type="PRINTS" id="PR00245">
    <property type="entry name" value="OLFACTORYR"/>
</dbReference>
<keyword evidence="5 14" id="KW-0552">Olfaction</keyword>
<evidence type="ECO:0000259" key="15">
    <source>
        <dbReference type="PROSITE" id="PS50262"/>
    </source>
</evidence>
<evidence type="ECO:0000256" key="10">
    <source>
        <dbReference type="ARBA" id="ARBA00023170"/>
    </source>
</evidence>
<evidence type="ECO:0000256" key="3">
    <source>
        <dbReference type="ARBA" id="ARBA00022606"/>
    </source>
</evidence>
<dbReference type="PRINTS" id="PR00237">
    <property type="entry name" value="GPCRRHODOPSN"/>
</dbReference>
<keyword evidence="10 13" id="KW-0675">Receptor</keyword>
<evidence type="ECO:0000256" key="1">
    <source>
        <dbReference type="ARBA" id="ARBA00004651"/>
    </source>
</evidence>
<feature type="domain" description="G-protein coupled receptors family 1 profile" evidence="15">
    <location>
        <begin position="63"/>
        <end position="312"/>
    </location>
</feature>
<dbReference type="SUPFAM" id="SSF81321">
    <property type="entry name" value="Family A G protein-coupled receptor-like"/>
    <property type="match status" value="1"/>
</dbReference>
<feature type="transmembrane region" description="Helical" evidence="14">
    <location>
        <begin position="16"/>
        <end position="40"/>
    </location>
</feature>
<evidence type="ECO:0000313" key="17">
    <source>
        <dbReference type="Proteomes" id="UP000001038"/>
    </source>
</evidence>
<evidence type="ECO:0000256" key="4">
    <source>
        <dbReference type="ARBA" id="ARBA00022692"/>
    </source>
</evidence>
<dbReference type="GO" id="GO:0004930">
    <property type="term" value="F:G protein-coupled receptor activity"/>
    <property type="evidence" value="ECO:0007669"/>
    <property type="project" value="UniProtKB-KW"/>
</dbReference>
<dbReference type="GO" id="GO:0005549">
    <property type="term" value="F:odorant binding"/>
    <property type="evidence" value="ECO:0000318"/>
    <property type="project" value="GO_Central"/>
</dbReference>
<evidence type="ECO:0000256" key="9">
    <source>
        <dbReference type="ARBA" id="ARBA00023157"/>
    </source>
</evidence>
<keyword evidence="8 14" id="KW-0472">Membrane</keyword>
<dbReference type="Gene3D" id="1.20.1070.10">
    <property type="entry name" value="Rhodopsin 7-helix transmembrane proteins"/>
    <property type="match status" value="1"/>
</dbReference>
<sequence length="336" mass="38769">MDLTPTLHSPPSIQRLIAFLIIILSTDMNVTYIISLIGFVEIEKYRYFYFFMMLPVYIFIVCSNCTIISLIVIHKNLHEPMYIFIAGLLINSVLFSTNIYPKLLTDLLATKQVISYQACLFQVFVFYSFSCSEFLLLAAMSYDRYVSICKPLQYAIIMRRTIVFVLLGLAWIVPFCHIVIIVVGGNANSELCSFTLNGIFCNNSLNYLFCAGSKALLTFGLVTLFNIAILPMLFIIFTYIKILLVVNKGCREVRRKAAQTCLPHLLVLINYSCLMIYDIIIIRLESNFSKTARFIMTLQMIMYNPLFNPFIYGLKMTEIYKHLKKLFCFSRYYSSS</sequence>
<keyword evidence="12 13" id="KW-0807">Transducer</keyword>
<dbReference type="Pfam" id="PF13853">
    <property type="entry name" value="7tm_4"/>
    <property type="match status" value="1"/>
</dbReference>
<evidence type="ECO:0000256" key="5">
    <source>
        <dbReference type="ARBA" id="ARBA00022725"/>
    </source>
</evidence>
<evidence type="ECO:0000256" key="14">
    <source>
        <dbReference type="RuleBase" id="RU363047"/>
    </source>
</evidence>
<keyword evidence="9" id="KW-1015">Disulfide bond</keyword>
<feature type="transmembrane region" description="Helical" evidence="14">
    <location>
        <begin position="294"/>
        <end position="314"/>
    </location>
</feature>
<evidence type="ECO:0000256" key="11">
    <source>
        <dbReference type="ARBA" id="ARBA00023180"/>
    </source>
</evidence>
<feature type="transmembrane region" description="Helical" evidence="14">
    <location>
        <begin position="161"/>
        <end position="183"/>
    </location>
</feature>
<feature type="transmembrane region" description="Helical" evidence="14">
    <location>
        <begin position="80"/>
        <end position="100"/>
    </location>
</feature>
<evidence type="ECO:0000256" key="8">
    <source>
        <dbReference type="ARBA" id="ARBA00023136"/>
    </source>
</evidence>